<dbReference type="RefSeq" id="WP_342075628.1">
    <property type="nucleotide sequence ID" value="NZ_CP151767.2"/>
</dbReference>
<evidence type="ECO:0000313" key="2">
    <source>
        <dbReference type="Proteomes" id="UP001470809"/>
    </source>
</evidence>
<evidence type="ECO:0000313" key="1">
    <source>
        <dbReference type="EMBL" id="WZU66302.1"/>
    </source>
</evidence>
<reference evidence="1 2" key="2">
    <citation type="submission" date="2024-08" db="EMBL/GenBank/DDBJ databases">
        <title>Phylogenomic analyses of a clade within the roseobacter group suggest taxonomic reassignments of species of the genera Aestuariivita, Citreicella, Loktanella, Nautella, Pelagibaca, Ruegeria, Thalassobius, Thiobacimonas and Tropicibacter, and the proposal o.</title>
        <authorList>
            <person name="Jeon C.O."/>
        </authorList>
    </citation>
    <scope>NUCLEOTIDE SEQUENCE [LARGE SCALE GENOMIC DNA]</scope>
    <source>
        <strain evidence="1 2">SS1-5</strain>
    </source>
</reference>
<dbReference type="Proteomes" id="UP001470809">
    <property type="component" value="Chromosome"/>
</dbReference>
<dbReference type="KEGG" id="yrh:AABB31_14685"/>
<reference evidence="2" key="1">
    <citation type="submission" date="2024-04" db="EMBL/GenBank/DDBJ databases">
        <title>Phylogenomic analyses of a clade within the roseobacter group suggest taxonomic reassignments of species of the genera Aestuariivita, Citreicella, Loktanella, Nautella, Pelagibaca, Ruegeria, Thalassobius, Thiobacimonas and Tropicibacter, and the proposal o.</title>
        <authorList>
            <person name="Jeon C.O."/>
        </authorList>
    </citation>
    <scope>NUCLEOTIDE SEQUENCE [LARGE SCALE GENOMIC DNA]</scope>
    <source>
        <strain evidence="2">SS1-5</strain>
    </source>
</reference>
<dbReference type="AlphaFoldDB" id="A0AAN0NHN2"/>
<protein>
    <submittedName>
        <fullName evidence="1">Uncharacterized protein</fullName>
    </submittedName>
</protein>
<accession>A0AAN0NHN2</accession>
<proteinExistence type="predicted"/>
<keyword evidence="2" id="KW-1185">Reference proteome</keyword>
<name>A0AAN0NHN2_9RHOB</name>
<dbReference type="EMBL" id="CP151767">
    <property type="protein sequence ID" value="WZU66302.1"/>
    <property type="molecule type" value="Genomic_DNA"/>
</dbReference>
<gene>
    <name evidence="1" type="ORF">AABB31_14685</name>
</gene>
<organism evidence="1 2">
    <name type="scientific">Yoonia rhodophyticola</name>
    <dbReference type="NCBI Taxonomy" id="3137370"/>
    <lineage>
        <taxon>Bacteria</taxon>
        <taxon>Pseudomonadati</taxon>
        <taxon>Pseudomonadota</taxon>
        <taxon>Alphaproteobacteria</taxon>
        <taxon>Rhodobacterales</taxon>
        <taxon>Paracoccaceae</taxon>
        <taxon>Yoonia</taxon>
    </lineage>
</organism>
<sequence length="272" mass="29963">MKLSAELPLSHTAAAHWHAIVNEIRRLTGIYSRPTINEIDLQLSETGGVVILGQEEASWSCDPAEASAFRNRARAKVSGHYSKRAPNPSRFLSRKKKAAAEYQVQKCGDREYSVLPGANAQLHAPLADGLAPGVPLRGRAPHVYPCCILDAKHSTGTFGLYQRRRDYVRKVNAASRSSRFVPPWLRKSGARGAIAGYDTVRTGEGVQLGAYIGACVLREIPYWRILYICNTPRTASYFSREVVGRRPGSRAFAGVVVSRKSRGTTSNQNWIV</sequence>